<feature type="region of interest" description="Disordered" evidence="1">
    <location>
        <begin position="77"/>
        <end position="212"/>
    </location>
</feature>
<evidence type="ECO:0000313" key="2">
    <source>
        <dbReference type="EMBL" id="THH00789.1"/>
    </source>
</evidence>
<sequence length="266" mass="29217">MVPSRVSSAAFGLGFDAAIEEEESSSQQDTAAEGSESAPDDAYKLSRRERRRGMDFQSNSELSEAFSLVEICLEPDVQDSESHRLSQTALYESVDQGDNHADLDSAQEDYTWEAEECDSEDEAVDGDNSIAATQPPPSRPSSLRIITAITNERSLRQAHPSEESVVSRAPALESTDSMALEEPFDLDSTESSERSAFDWDSDDDEPDSRRPSVQIGSFLGIIGVLARVSNIPEGEADYVCTVSRQKRSSHEARQYHAIEPYTLVAV</sequence>
<dbReference type="Proteomes" id="UP000309038">
    <property type="component" value="Unassembled WGS sequence"/>
</dbReference>
<feature type="region of interest" description="Disordered" evidence="1">
    <location>
        <begin position="17"/>
        <end position="59"/>
    </location>
</feature>
<gene>
    <name evidence="2" type="ORF">EW026_g1797</name>
</gene>
<comment type="caution">
    <text evidence="2">The sequence shown here is derived from an EMBL/GenBank/DDBJ whole genome shotgun (WGS) entry which is preliminary data.</text>
</comment>
<name>A0A4S4KQA7_9APHY</name>
<dbReference type="EMBL" id="SGPJ01000040">
    <property type="protein sequence ID" value="THH00789.1"/>
    <property type="molecule type" value="Genomic_DNA"/>
</dbReference>
<proteinExistence type="predicted"/>
<evidence type="ECO:0000256" key="1">
    <source>
        <dbReference type="SAM" id="MobiDB-lite"/>
    </source>
</evidence>
<evidence type="ECO:0000313" key="3">
    <source>
        <dbReference type="Proteomes" id="UP000309038"/>
    </source>
</evidence>
<dbReference type="AlphaFoldDB" id="A0A4S4KQA7"/>
<accession>A0A4S4KQA7</accession>
<reference evidence="2 3" key="1">
    <citation type="submission" date="2019-02" db="EMBL/GenBank/DDBJ databases">
        <title>Genome sequencing of the rare red list fungi Phlebia centrifuga.</title>
        <authorList>
            <person name="Buettner E."/>
            <person name="Kellner H."/>
        </authorList>
    </citation>
    <scope>NUCLEOTIDE SEQUENCE [LARGE SCALE GENOMIC DNA]</scope>
    <source>
        <strain evidence="2 3">DSM 108282</strain>
    </source>
</reference>
<organism evidence="2 3">
    <name type="scientific">Hermanssonia centrifuga</name>
    <dbReference type="NCBI Taxonomy" id="98765"/>
    <lineage>
        <taxon>Eukaryota</taxon>
        <taxon>Fungi</taxon>
        <taxon>Dikarya</taxon>
        <taxon>Basidiomycota</taxon>
        <taxon>Agaricomycotina</taxon>
        <taxon>Agaricomycetes</taxon>
        <taxon>Polyporales</taxon>
        <taxon>Meruliaceae</taxon>
        <taxon>Hermanssonia</taxon>
    </lineage>
</organism>
<feature type="compositionally biased region" description="Acidic residues" evidence="1">
    <location>
        <begin position="105"/>
        <end position="125"/>
    </location>
</feature>
<feature type="compositionally biased region" description="Basic and acidic residues" evidence="1">
    <location>
        <begin position="153"/>
        <end position="162"/>
    </location>
</feature>
<protein>
    <submittedName>
        <fullName evidence="2">Uncharacterized protein</fullName>
    </submittedName>
</protein>
<keyword evidence="3" id="KW-1185">Reference proteome</keyword>